<evidence type="ECO:0000256" key="4">
    <source>
        <dbReference type="ARBA" id="ARBA00023136"/>
    </source>
</evidence>
<keyword evidence="1 7" id="KW-1003">Cell membrane</keyword>
<dbReference type="Proteomes" id="UP000197991">
    <property type="component" value="Chromosome"/>
</dbReference>
<dbReference type="GO" id="GO:0009425">
    <property type="term" value="C:bacterial-type flagellum basal body"/>
    <property type="evidence" value="ECO:0007669"/>
    <property type="project" value="UniProtKB-SubCell"/>
</dbReference>
<proteinExistence type="inferred from homology"/>
<keyword evidence="8" id="KW-0966">Cell projection</keyword>
<dbReference type="RefSeq" id="WP_000978519.1">
    <property type="nucleotide sequence ID" value="NZ_CP022120.1"/>
</dbReference>
<keyword evidence="9" id="KW-1185">Reference proteome</keyword>
<dbReference type="OrthoDB" id="6897726at2"/>
<comment type="subcellular location">
    <subcellularLocation>
        <location evidence="7">Cell membrane</location>
    </subcellularLocation>
    <subcellularLocation>
        <location evidence="7">Bacterial flagellum basal body</location>
    </subcellularLocation>
</comment>
<sequence length="127" mass="13468">MMKTQATVSQPATPATSPLIQVSGALIGIIALILAAAWVIKRMGFSPKGNSARELKVSACASLGPRERVIIVEVENARLVLGVTASQINLLHTLPPAKTDTDAEMSVSPQADFQNMMKSLIKRSGRS</sequence>
<keyword evidence="5 7" id="KW-0975">Bacterial flagellum</keyword>
<name>A0A248K7Y1_SALBN</name>
<evidence type="ECO:0000256" key="5">
    <source>
        <dbReference type="ARBA" id="ARBA00023143"/>
    </source>
</evidence>
<evidence type="ECO:0000256" key="1">
    <source>
        <dbReference type="ARBA" id="ARBA00022475"/>
    </source>
</evidence>
<dbReference type="EMBL" id="CP022120">
    <property type="protein sequence ID" value="ASG54348.1"/>
    <property type="molecule type" value="Genomic_DNA"/>
</dbReference>
<dbReference type="Pfam" id="PF04347">
    <property type="entry name" value="FliO"/>
    <property type="match status" value="1"/>
</dbReference>
<evidence type="ECO:0000313" key="9">
    <source>
        <dbReference type="Proteomes" id="UP000197991"/>
    </source>
</evidence>
<dbReference type="AlphaFoldDB" id="A0A248K7Y1"/>
<evidence type="ECO:0000256" key="3">
    <source>
        <dbReference type="ARBA" id="ARBA00022989"/>
    </source>
</evidence>
<dbReference type="PANTHER" id="PTHR38766:SF1">
    <property type="entry name" value="FLAGELLAR PROTEIN FLIO"/>
    <property type="match status" value="1"/>
</dbReference>
<evidence type="ECO:0000256" key="6">
    <source>
        <dbReference type="ARBA" id="ARBA00037937"/>
    </source>
</evidence>
<dbReference type="NCBIfam" id="TIGR03500">
    <property type="entry name" value="FliO_TIGR"/>
    <property type="match status" value="1"/>
</dbReference>
<keyword evidence="3 7" id="KW-1133">Transmembrane helix</keyword>
<dbReference type="InterPro" id="IPR052205">
    <property type="entry name" value="FliO/MopB"/>
</dbReference>
<organism evidence="8 9">
    <name type="scientific">Salmonella bongori serovar 66:z41:- str. SA19983605</name>
    <dbReference type="NCBI Taxonomy" id="1243617"/>
    <lineage>
        <taxon>Bacteria</taxon>
        <taxon>Pseudomonadati</taxon>
        <taxon>Pseudomonadota</taxon>
        <taxon>Gammaproteobacteria</taxon>
        <taxon>Enterobacterales</taxon>
        <taxon>Enterobacteriaceae</taxon>
        <taxon>Salmonella</taxon>
    </lineage>
</organism>
<reference evidence="8 9" key="1">
    <citation type="submission" date="2017-06" db="EMBL/GenBank/DDBJ databases">
        <title>Salmonella reference genomes for public health.</title>
        <authorList>
            <person name="Robertson J."/>
            <person name="Yoshida C."/>
            <person name="Gurnik S."/>
            <person name="Nash J."/>
        </authorList>
    </citation>
    <scope>NUCLEOTIDE SEQUENCE [LARGE SCALE GENOMIC DNA]</scope>
    <source>
        <strain evidence="8 9">SA19983605</strain>
    </source>
</reference>
<dbReference type="PANTHER" id="PTHR38766">
    <property type="entry name" value="FLAGELLAR PROTEIN FLIO"/>
    <property type="match status" value="1"/>
</dbReference>
<protein>
    <recommendedName>
        <fullName evidence="7">Flagellar protein</fullName>
    </recommendedName>
</protein>
<evidence type="ECO:0000313" key="8">
    <source>
        <dbReference type="EMBL" id="ASG54348.1"/>
    </source>
</evidence>
<feature type="transmembrane region" description="Helical" evidence="7">
    <location>
        <begin position="20"/>
        <end position="40"/>
    </location>
</feature>
<keyword evidence="8" id="KW-0969">Cilium</keyword>
<evidence type="ECO:0000256" key="7">
    <source>
        <dbReference type="RuleBase" id="RU362064"/>
    </source>
</evidence>
<dbReference type="GO" id="GO:0005886">
    <property type="term" value="C:plasma membrane"/>
    <property type="evidence" value="ECO:0007669"/>
    <property type="project" value="UniProtKB-SubCell"/>
</dbReference>
<keyword evidence="8" id="KW-0282">Flagellum</keyword>
<dbReference type="InterPro" id="IPR022781">
    <property type="entry name" value="Flagellar_biosynth_FliO"/>
</dbReference>
<gene>
    <name evidence="8" type="primary">fliO</name>
    <name evidence="8" type="ORF">LFZ56_08725</name>
</gene>
<accession>A0A248K7Y1</accession>
<keyword evidence="2 7" id="KW-0812">Transmembrane</keyword>
<evidence type="ECO:0000256" key="2">
    <source>
        <dbReference type="ARBA" id="ARBA00022692"/>
    </source>
</evidence>
<keyword evidence="4 7" id="KW-0472">Membrane</keyword>
<dbReference type="GO" id="GO:0044781">
    <property type="term" value="P:bacterial-type flagellum organization"/>
    <property type="evidence" value="ECO:0007669"/>
    <property type="project" value="UniProtKB-UniRule"/>
</dbReference>
<comment type="similarity">
    <text evidence="6 7">Belongs to the FliO/MopB family.</text>
</comment>
<dbReference type="GeneID" id="44980819"/>